<dbReference type="AlphaFoldDB" id="A0A381VXG6"/>
<name>A0A381VXG6_9ZZZZ</name>
<dbReference type="EMBL" id="UINC01009917">
    <property type="protein sequence ID" value="SVA44327.1"/>
    <property type="molecule type" value="Genomic_DNA"/>
</dbReference>
<accession>A0A381VXG6</accession>
<sequence>MVWIVMIALVLSYIVVDRYGKQQTKEQNKGFKQTVLRVLSCGSEWDGAMVS</sequence>
<proteinExistence type="predicted"/>
<evidence type="ECO:0000313" key="1">
    <source>
        <dbReference type="EMBL" id="SVA44327.1"/>
    </source>
</evidence>
<gene>
    <name evidence="1" type="ORF">METZ01_LOCUS97181</name>
</gene>
<protein>
    <submittedName>
        <fullName evidence="1">Uncharacterized protein</fullName>
    </submittedName>
</protein>
<organism evidence="1">
    <name type="scientific">marine metagenome</name>
    <dbReference type="NCBI Taxonomy" id="408172"/>
    <lineage>
        <taxon>unclassified sequences</taxon>
        <taxon>metagenomes</taxon>
        <taxon>ecological metagenomes</taxon>
    </lineage>
</organism>
<reference evidence="1" key="1">
    <citation type="submission" date="2018-05" db="EMBL/GenBank/DDBJ databases">
        <authorList>
            <person name="Lanie J.A."/>
            <person name="Ng W.-L."/>
            <person name="Kazmierczak K.M."/>
            <person name="Andrzejewski T.M."/>
            <person name="Davidsen T.M."/>
            <person name="Wayne K.J."/>
            <person name="Tettelin H."/>
            <person name="Glass J.I."/>
            <person name="Rusch D."/>
            <person name="Podicherti R."/>
            <person name="Tsui H.-C.T."/>
            <person name="Winkler M.E."/>
        </authorList>
    </citation>
    <scope>NUCLEOTIDE SEQUENCE</scope>
</reference>